<dbReference type="Proteomes" id="UP000706891">
    <property type="component" value="Unassembled WGS sequence"/>
</dbReference>
<comment type="caution">
    <text evidence="3">The sequence shown here is derived from an EMBL/GenBank/DDBJ whole genome shotgun (WGS) entry which is preliminary data.</text>
</comment>
<dbReference type="PANTHER" id="PTHR33393:SF11">
    <property type="entry name" value="POLYGLUTAMINE SYNTHESIS ACCESSORY PROTEIN RV0574C-RELATED"/>
    <property type="match status" value="1"/>
</dbReference>
<evidence type="ECO:0000256" key="1">
    <source>
        <dbReference type="ARBA" id="ARBA00005662"/>
    </source>
</evidence>
<protein>
    <submittedName>
        <fullName evidence="3">CapA family protein</fullName>
    </submittedName>
</protein>
<dbReference type="SMART" id="SM00854">
    <property type="entry name" value="PGA_cap"/>
    <property type="match status" value="1"/>
</dbReference>
<accession>A0A938WTE0</accession>
<name>A0A938WTE0_9BACT</name>
<evidence type="ECO:0000313" key="4">
    <source>
        <dbReference type="Proteomes" id="UP000706891"/>
    </source>
</evidence>
<proteinExistence type="inferred from homology"/>
<evidence type="ECO:0000313" key="3">
    <source>
        <dbReference type="EMBL" id="MBM6673814.1"/>
    </source>
</evidence>
<organism evidence="3 4">
    <name type="scientific">Marseilla massiliensis</name>
    <dbReference type="NCBI Taxonomy" id="1841864"/>
    <lineage>
        <taxon>Bacteria</taxon>
        <taxon>Pseudomonadati</taxon>
        <taxon>Bacteroidota</taxon>
        <taxon>Bacteroidia</taxon>
        <taxon>Bacteroidales</taxon>
        <taxon>Prevotellaceae</taxon>
        <taxon>Marseilla</taxon>
    </lineage>
</organism>
<dbReference type="InterPro" id="IPR052169">
    <property type="entry name" value="CW_Biosynth-Accessory"/>
</dbReference>
<dbReference type="RefSeq" id="WP_205104739.1">
    <property type="nucleotide sequence ID" value="NZ_JACJJG010000037.1"/>
</dbReference>
<dbReference type="Gene3D" id="3.60.21.10">
    <property type="match status" value="1"/>
</dbReference>
<dbReference type="Pfam" id="PF09587">
    <property type="entry name" value="PGA_cap"/>
    <property type="match status" value="1"/>
</dbReference>
<reference evidence="3" key="1">
    <citation type="submission" date="2020-08" db="EMBL/GenBank/DDBJ databases">
        <authorList>
            <person name="Cejkova D."/>
            <person name="Kubasova T."/>
            <person name="Jahodarova E."/>
            <person name="Rychlik I."/>
        </authorList>
    </citation>
    <scope>NUCLEOTIDE SEQUENCE</scope>
    <source>
        <strain evidence="3">An824</strain>
    </source>
</reference>
<dbReference type="InterPro" id="IPR029052">
    <property type="entry name" value="Metallo-depent_PP-like"/>
</dbReference>
<dbReference type="CDD" id="cd07381">
    <property type="entry name" value="MPP_CapA"/>
    <property type="match status" value="1"/>
</dbReference>
<sequence>MTTKHTILITAACCIAAACKPDSGAKAPQATTEYTVAAADTMPPSAPLPADSTYTIAMAGDIMMGTTYPDSVLPADEGRLLFADAAQVLRRADIAAGNLEGTLCDTTCHTKKTLHEYNYAFRTPVEYAARLGEAGFDFLCMANNHSLDFGWDGVRSTEHALDGQDIAYAGLRGRRKWAIIERRGVKFGLCAFGHNAFTISHKRPDEVTEILDTLRAMADIIIVSFHGGGEGTAYSHLPYGHEEYIGEDRGSLREFAHLCIDHGADIVFGHGPHVVRCVELYRDRLIAYSLGNFCTPFGISVAGVSGYAPVIEARIDRQGHFITGQIHPFIQRRGIGPRRDTTGVVINRIRELTAEDIPDGRLIIADDGTITDRNNGRKR</sequence>
<dbReference type="PROSITE" id="PS51257">
    <property type="entry name" value="PROKAR_LIPOPROTEIN"/>
    <property type="match status" value="1"/>
</dbReference>
<gene>
    <name evidence="3" type="ORF">H6A34_07995</name>
</gene>
<dbReference type="EMBL" id="JACJJG010000037">
    <property type="protein sequence ID" value="MBM6673814.1"/>
    <property type="molecule type" value="Genomic_DNA"/>
</dbReference>
<dbReference type="SUPFAM" id="SSF56300">
    <property type="entry name" value="Metallo-dependent phosphatases"/>
    <property type="match status" value="1"/>
</dbReference>
<dbReference type="InterPro" id="IPR019079">
    <property type="entry name" value="Capsule_synth_CapA"/>
</dbReference>
<dbReference type="PANTHER" id="PTHR33393">
    <property type="entry name" value="POLYGLUTAMINE SYNTHESIS ACCESSORY PROTEIN RV0574C-RELATED"/>
    <property type="match status" value="1"/>
</dbReference>
<comment type="similarity">
    <text evidence="1">Belongs to the CapA family.</text>
</comment>
<keyword evidence="4" id="KW-1185">Reference proteome</keyword>
<evidence type="ECO:0000259" key="2">
    <source>
        <dbReference type="SMART" id="SM00854"/>
    </source>
</evidence>
<feature type="domain" description="Capsule synthesis protein CapA" evidence="2">
    <location>
        <begin position="55"/>
        <end position="297"/>
    </location>
</feature>
<dbReference type="AlphaFoldDB" id="A0A938WTE0"/>
<reference evidence="3" key="2">
    <citation type="journal article" date="2021" name="Sci. Rep.">
        <title>The distribution of antibiotic resistance genes in chicken gut microbiota commensals.</title>
        <authorList>
            <person name="Juricova H."/>
            <person name="Matiasovicova J."/>
            <person name="Kubasova T."/>
            <person name="Cejkova D."/>
            <person name="Rychlik I."/>
        </authorList>
    </citation>
    <scope>NUCLEOTIDE SEQUENCE</scope>
    <source>
        <strain evidence="3">An824</strain>
    </source>
</reference>